<reference evidence="2 3" key="1">
    <citation type="submission" date="2016-07" db="EMBL/GenBank/DDBJ databases">
        <title>Pervasive Adenine N6-methylation of Active Genes in Fungi.</title>
        <authorList>
            <consortium name="DOE Joint Genome Institute"/>
            <person name="Mondo S.J."/>
            <person name="Dannebaum R.O."/>
            <person name="Kuo R.C."/>
            <person name="Labutti K."/>
            <person name="Haridas S."/>
            <person name="Kuo A."/>
            <person name="Salamov A."/>
            <person name="Ahrendt S.R."/>
            <person name="Lipzen A."/>
            <person name="Sullivan W."/>
            <person name="Andreopoulos W.B."/>
            <person name="Clum A."/>
            <person name="Lindquist E."/>
            <person name="Daum C."/>
            <person name="Ramamoorthy G.K."/>
            <person name="Gryganskyi A."/>
            <person name="Culley D."/>
            <person name="Magnuson J.K."/>
            <person name="James T.Y."/>
            <person name="O'Malley M.A."/>
            <person name="Stajich J.E."/>
            <person name="Spatafora J.W."/>
            <person name="Visel A."/>
            <person name="Grigoriev I.V."/>
        </authorList>
    </citation>
    <scope>NUCLEOTIDE SEQUENCE [LARGE SCALE GENOMIC DNA]</scope>
    <source>
        <strain evidence="2 3">CBS 115471</strain>
    </source>
</reference>
<protein>
    <submittedName>
        <fullName evidence="2">Uncharacterized protein</fullName>
    </submittedName>
</protein>
<keyword evidence="1" id="KW-1133">Transmembrane helix</keyword>
<dbReference type="Proteomes" id="UP000193144">
    <property type="component" value="Unassembled WGS sequence"/>
</dbReference>
<dbReference type="OrthoDB" id="5954308at2759"/>
<accession>A0A1Y1ZCN8</accession>
<evidence type="ECO:0000313" key="3">
    <source>
        <dbReference type="Proteomes" id="UP000193144"/>
    </source>
</evidence>
<keyword evidence="1" id="KW-0472">Membrane</keyword>
<gene>
    <name evidence="2" type="ORF">BCR34DRAFT_16188</name>
</gene>
<sequence>MSSSSPTTQALQIIGVSTALMASGGIACLSLFDIPLLSSQPASRSLPQIRWLFSRGSHIFPAATQQHSNVIRREVFAREDVHVDVIRLMKCQHLFTAKPGIGGWEQGQAAHWNREDDFGAQPDDRVLFDMASAADNDFYNGDNNHYEGNTVTSAKHFSYSVANPGSVHPPDGCWLGHATFGGSS</sequence>
<comment type="caution">
    <text evidence="2">The sequence shown here is derived from an EMBL/GenBank/DDBJ whole genome shotgun (WGS) entry which is preliminary data.</text>
</comment>
<feature type="transmembrane region" description="Helical" evidence="1">
    <location>
        <begin position="12"/>
        <end position="34"/>
    </location>
</feature>
<evidence type="ECO:0000256" key="1">
    <source>
        <dbReference type="SAM" id="Phobius"/>
    </source>
</evidence>
<organism evidence="2 3">
    <name type="scientific">Clohesyomyces aquaticus</name>
    <dbReference type="NCBI Taxonomy" id="1231657"/>
    <lineage>
        <taxon>Eukaryota</taxon>
        <taxon>Fungi</taxon>
        <taxon>Dikarya</taxon>
        <taxon>Ascomycota</taxon>
        <taxon>Pezizomycotina</taxon>
        <taxon>Dothideomycetes</taxon>
        <taxon>Pleosporomycetidae</taxon>
        <taxon>Pleosporales</taxon>
        <taxon>Lindgomycetaceae</taxon>
        <taxon>Clohesyomyces</taxon>
    </lineage>
</organism>
<keyword evidence="3" id="KW-1185">Reference proteome</keyword>
<evidence type="ECO:0000313" key="2">
    <source>
        <dbReference type="EMBL" id="ORY07934.1"/>
    </source>
</evidence>
<proteinExistence type="predicted"/>
<keyword evidence="1" id="KW-0812">Transmembrane</keyword>
<dbReference type="EMBL" id="MCFA01000105">
    <property type="protein sequence ID" value="ORY07934.1"/>
    <property type="molecule type" value="Genomic_DNA"/>
</dbReference>
<name>A0A1Y1ZCN8_9PLEO</name>
<dbReference type="AlphaFoldDB" id="A0A1Y1ZCN8"/>